<comment type="caution">
    <text evidence="1">The sequence shown here is derived from an EMBL/GenBank/DDBJ whole genome shotgun (WGS) entry which is preliminary data.</text>
</comment>
<gene>
    <name evidence="1" type="ORF">BV25DRAFT_697519</name>
</gene>
<dbReference type="Proteomes" id="UP000814140">
    <property type="component" value="Unassembled WGS sequence"/>
</dbReference>
<reference evidence="1" key="2">
    <citation type="journal article" date="2022" name="New Phytol.">
        <title>Evolutionary transition to the ectomycorrhizal habit in the genomes of a hyperdiverse lineage of mushroom-forming fungi.</title>
        <authorList>
            <person name="Looney B."/>
            <person name="Miyauchi S."/>
            <person name="Morin E."/>
            <person name="Drula E."/>
            <person name="Courty P.E."/>
            <person name="Kohler A."/>
            <person name="Kuo A."/>
            <person name="LaButti K."/>
            <person name="Pangilinan J."/>
            <person name="Lipzen A."/>
            <person name="Riley R."/>
            <person name="Andreopoulos W."/>
            <person name="He G."/>
            <person name="Johnson J."/>
            <person name="Nolan M."/>
            <person name="Tritt A."/>
            <person name="Barry K.W."/>
            <person name="Grigoriev I.V."/>
            <person name="Nagy L.G."/>
            <person name="Hibbett D."/>
            <person name="Henrissat B."/>
            <person name="Matheny P.B."/>
            <person name="Labbe J."/>
            <person name="Martin F.M."/>
        </authorList>
    </citation>
    <scope>NUCLEOTIDE SEQUENCE</scope>
    <source>
        <strain evidence="1">HHB10654</strain>
    </source>
</reference>
<sequence length="298" mass="33421">MSESPPKPAFLRFIDPEARREYEAQLPTPEELEYINEHVQAQCDNFEECGVTLTRPELKVCSRCKDARYCSPTCQKSHWRRLHKKACIPPEAATSKDIALRLAKQALLVPVVVDNLHVIAVTVLDLLRDITAAQNTAVHVICGVGPADLTAHMRYLITHGERDPNAQVCFSITATSAVRFADMPPRIRAISLDGRAKITRMYAETAQPASPMITFWFSTEDGGGDSNTFAATLPLPLEALAWMKSNPRNVVTRRSAMYGDQEVERTEPVLRECFNSLIRQDTDNRMQLRARLNRTSGN</sequence>
<organism evidence="1 2">
    <name type="scientific">Artomyces pyxidatus</name>
    <dbReference type="NCBI Taxonomy" id="48021"/>
    <lineage>
        <taxon>Eukaryota</taxon>
        <taxon>Fungi</taxon>
        <taxon>Dikarya</taxon>
        <taxon>Basidiomycota</taxon>
        <taxon>Agaricomycotina</taxon>
        <taxon>Agaricomycetes</taxon>
        <taxon>Russulales</taxon>
        <taxon>Auriscalpiaceae</taxon>
        <taxon>Artomyces</taxon>
    </lineage>
</organism>
<reference evidence="1" key="1">
    <citation type="submission" date="2021-03" db="EMBL/GenBank/DDBJ databases">
        <authorList>
            <consortium name="DOE Joint Genome Institute"/>
            <person name="Ahrendt S."/>
            <person name="Looney B.P."/>
            <person name="Miyauchi S."/>
            <person name="Morin E."/>
            <person name="Drula E."/>
            <person name="Courty P.E."/>
            <person name="Chicoki N."/>
            <person name="Fauchery L."/>
            <person name="Kohler A."/>
            <person name="Kuo A."/>
            <person name="Labutti K."/>
            <person name="Pangilinan J."/>
            <person name="Lipzen A."/>
            <person name="Riley R."/>
            <person name="Andreopoulos W."/>
            <person name="He G."/>
            <person name="Johnson J."/>
            <person name="Barry K.W."/>
            <person name="Grigoriev I.V."/>
            <person name="Nagy L."/>
            <person name="Hibbett D."/>
            <person name="Henrissat B."/>
            <person name="Matheny P.B."/>
            <person name="Labbe J."/>
            <person name="Martin F."/>
        </authorList>
    </citation>
    <scope>NUCLEOTIDE SEQUENCE</scope>
    <source>
        <strain evidence="1">HHB10654</strain>
    </source>
</reference>
<accession>A0ACB8T0X3</accession>
<dbReference type="EMBL" id="MU277209">
    <property type="protein sequence ID" value="KAI0062107.1"/>
    <property type="molecule type" value="Genomic_DNA"/>
</dbReference>
<keyword evidence="2" id="KW-1185">Reference proteome</keyword>
<evidence type="ECO:0000313" key="1">
    <source>
        <dbReference type="EMBL" id="KAI0062107.1"/>
    </source>
</evidence>
<proteinExistence type="predicted"/>
<evidence type="ECO:0000313" key="2">
    <source>
        <dbReference type="Proteomes" id="UP000814140"/>
    </source>
</evidence>
<protein>
    <submittedName>
        <fullName evidence="1">Uncharacterized protein</fullName>
    </submittedName>
</protein>
<name>A0ACB8T0X3_9AGAM</name>